<evidence type="ECO:0000313" key="6">
    <source>
        <dbReference type="Proteomes" id="UP000006201"/>
    </source>
</evidence>
<dbReference type="OrthoDB" id="5693682at2"/>
<dbReference type="Gene3D" id="1.10.10.10">
    <property type="entry name" value="Winged helix-like DNA-binding domain superfamily/Winged helix DNA-binding domain"/>
    <property type="match status" value="1"/>
</dbReference>
<dbReference type="EMBL" id="AAOH01000006">
    <property type="protein sequence ID" value="EAR27318.1"/>
    <property type="molecule type" value="Genomic_DNA"/>
</dbReference>
<dbReference type="InterPro" id="IPR011042">
    <property type="entry name" value="6-blade_b-propeller_TolB-like"/>
</dbReference>
<dbReference type="CDD" id="cd00383">
    <property type="entry name" value="trans_reg_C"/>
    <property type="match status" value="1"/>
</dbReference>
<dbReference type="Pfam" id="PF00486">
    <property type="entry name" value="Trans_reg_C"/>
    <property type="match status" value="1"/>
</dbReference>
<dbReference type="GO" id="GO:0000160">
    <property type="term" value="P:phosphorelay signal transduction system"/>
    <property type="evidence" value="ECO:0007669"/>
    <property type="project" value="InterPro"/>
</dbReference>
<protein>
    <submittedName>
        <fullName evidence="5">N-terminal winged-HTH domain fused to TolB-like domain</fullName>
    </submittedName>
</protein>
<evidence type="ECO:0000313" key="5">
    <source>
        <dbReference type="EMBL" id="EAR27318.1"/>
    </source>
</evidence>
<dbReference type="SMART" id="SM00862">
    <property type="entry name" value="Trans_reg_C"/>
    <property type="match status" value="1"/>
</dbReference>
<dbReference type="InterPro" id="IPR001867">
    <property type="entry name" value="OmpR/PhoB-type_DNA-bd"/>
</dbReference>
<dbReference type="AlphaFoldDB" id="A4CCM5"/>
<evidence type="ECO:0000256" key="3">
    <source>
        <dbReference type="SAM" id="Phobius"/>
    </source>
</evidence>
<evidence type="ECO:0000256" key="2">
    <source>
        <dbReference type="PROSITE-ProRule" id="PRU01091"/>
    </source>
</evidence>
<accession>A4CCM5</accession>
<dbReference type="STRING" id="87626.PTD2_14802"/>
<reference evidence="5 6" key="1">
    <citation type="submission" date="2006-02" db="EMBL/GenBank/DDBJ databases">
        <authorList>
            <person name="Moran M.A."/>
            <person name="Kjelleberg S."/>
            <person name="Egan S."/>
            <person name="Saunders N."/>
            <person name="Thomas T."/>
            <person name="Ferriera S."/>
            <person name="Johnson J."/>
            <person name="Kravitz S."/>
            <person name="Halpern A."/>
            <person name="Remington K."/>
            <person name="Beeson K."/>
            <person name="Tran B."/>
            <person name="Rogers Y.-H."/>
            <person name="Friedman R."/>
            <person name="Venter J.C."/>
        </authorList>
    </citation>
    <scope>NUCLEOTIDE SEQUENCE [LARGE SCALE GENOMIC DNA]</scope>
    <source>
        <strain evidence="5 6">D2</strain>
    </source>
</reference>
<dbReference type="InterPro" id="IPR016032">
    <property type="entry name" value="Sig_transdc_resp-reg_C-effctor"/>
</dbReference>
<keyword evidence="3" id="KW-1133">Transmembrane helix</keyword>
<dbReference type="InterPro" id="IPR036388">
    <property type="entry name" value="WH-like_DNA-bd_sf"/>
</dbReference>
<comment type="caution">
    <text evidence="5">The sequence shown here is derived from an EMBL/GenBank/DDBJ whole genome shotgun (WGS) entry which is preliminary data.</text>
</comment>
<dbReference type="SUPFAM" id="SSF82171">
    <property type="entry name" value="DPP6 N-terminal domain-like"/>
    <property type="match status" value="1"/>
</dbReference>
<name>A4CCM5_9GAMM</name>
<keyword evidence="3" id="KW-0812">Transmembrane</keyword>
<dbReference type="SUPFAM" id="SSF46894">
    <property type="entry name" value="C-terminal effector domain of the bipartite response regulators"/>
    <property type="match status" value="1"/>
</dbReference>
<dbReference type="RefSeq" id="WP_009838580.1">
    <property type="nucleotide sequence ID" value="NZ_AAOH01000006.1"/>
</dbReference>
<feature type="DNA-binding region" description="OmpR/PhoB-type" evidence="2">
    <location>
        <begin position="1"/>
        <end position="95"/>
    </location>
</feature>
<dbReference type="PROSITE" id="PS51755">
    <property type="entry name" value="OMPR_PHOB"/>
    <property type="match status" value="1"/>
</dbReference>
<sequence length="666" mass="74464">MIIINGKTIDLATGELNQHGETQQLEPKVLAVLTVLYQANGMLVSQQTLLDTVWPNTVVAPNALQRCITQLRKHLADDDKTLIQTFAKRGYRLQVPTTTPRLKTTRSLPKPRSIAMIAVALLIILSLIWLQFSSPQQLLSVSKISPLTYQPSAEQQGSTFNQQLVYVNKTANTSQLIWLNQTSGEERILHQSAHYLGVASFAADGETLLIAEQVFTEEDKESKKCSQIILLAVKNNSDPRIVSPCMSAQISQVYWLNQTKAIFLANNQLSTISLTAPHSQVTLNLTDDIAKIAHFTLSDQQLVISGQTATGQNSLWFLAPHTNDGFTLSHKINLTYDVFSASAAVKLTDNKWLQSHLNTLYVYCDAELCGQTPLATQATITLTAKLNPKTLLATSILKNAAITHRHWQEQQWQAKHILTSEFLERSAQFQPNGQAIAFISNRTGTEQLWLNQNTTAQNPKQLTFADPVHDYIWQADGQALWFLTAKGLYQLTLTAPEKITHHPLNTAISDLMQHVDDKDNNWLLVKTQAGSQLATVNLKTADLTPLNVIDVAWAQALDASRIIFATIKHPYLQLLSDNSTSPITELADIKLQWRFYLRHQQLYIPDKQTRIWRYDFTKRSKVQLGHYDADSFLTTDFQGAPLQMLSDTPKASQTNLVAISLTGLTP</sequence>
<keyword evidence="6" id="KW-1185">Reference proteome</keyword>
<feature type="domain" description="OmpR/PhoB-type" evidence="4">
    <location>
        <begin position="1"/>
        <end position="95"/>
    </location>
</feature>
<organism evidence="5 6">
    <name type="scientific">Pseudoalteromonas tunicata D2</name>
    <dbReference type="NCBI Taxonomy" id="87626"/>
    <lineage>
        <taxon>Bacteria</taxon>
        <taxon>Pseudomonadati</taxon>
        <taxon>Pseudomonadota</taxon>
        <taxon>Gammaproteobacteria</taxon>
        <taxon>Alteromonadales</taxon>
        <taxon>Pseudoalteromonadaceae</taxon>
        <taxon>Pseudoalteromonas</taxon>
    </lineage>
</organism>
<dbReference type="eggNOG" id="COG3710">
    <property type="taxonomic scope" value="Bacteria"/>
</dbReference>
<feature type="transmembrane region" description="Helical" evidence="3">
    <location>
        <begin position="113"/>
        <end position="132"/>
    </location>
</feature>
<dbReference type="GO" id="GO:0006355">
    <property type="term" value="P:regulation of DNA-templated transcription"/>
    <property type="evidence" value="ECO:0007669"/>
    <property type="project" value="InterPro"/>
</dbReference>
<dbReference type="Proteomes" id="UP000006201">
    <property type="component" value="Unassembled WGS sequence"/>
</dbReference>
<gene>
    <name evidence="5" type="ORF">PTD2_14802</name>
</gene>
<proteinExistence type="predicted"/>
<keyword evidence="3" id="KW-0472">Membrane</keyword>
<dbReference type="GO" id="GO:0003677">
    <property type="term" value="F:DNA binding"/>
    <property type="evidence" value="ECO:0007669"/>
    <property type="project" value="UniProtKB-UniRule"/>
</dbReference>
<keyword evidence="1 2" id="KW-0238">DNA-binding</keyword>
<dbReference type="Gene3D" id="2.120.10.30">
    <property type="entry name" value="TolB, C-terminal domain"/>
    <property type="match status" value="1"/>
</dbReference>
<evidence type="ECO:0000256" key="1">
    <source>
        <dbReference type="ARBA" id="ARBA00023125"/>
    </source>
</evidence>
<evidence type="ECO:0000259" key="4">
    <source>
        <dbReference type="PROSITE" id="PS51755"/>
    </source>
</evidence>
<dbReference type="HOGENOM" id="CLU_376370_0_0_6"/>